<feature type="chain" id="PRO_5046721417" description="Transmembrane protein" evidence="1">
    <location>
        <begin position="29"/>
        <end position="70"/>
    </location>
</feature>
<keyword evidence="1" id="KW-0732">Signal</keyword>
<sequence>MHIAWQRSTLLAIAIATAAFGFTATLRASEPCHCEAQRQQCIADNQDNWPGPQLDCDVMFRLCSRRTCAS</sequence>
<keyword evidence="3" id="KW-1185">Reference proteome</keyword>
<accession>A0ABY3X5U4</accession>
<dbReference type="Proteomes" id="UP000829194">
    <property type="component" value="Chromosome"/>
</dbReference>
<dbReference type="RefSeq" id="WP_057943599.1">
    <property type="nucleotide sequence ID" value="NZ_CP011131.1"/>
</dbReference>
<organism evidence="2 3">
    <name type="scientific">Lysobacter gummosus</name>
    <dbReference type="NCBI Taxonomy" id="262324"/>
    <lineage>
        <taxon>Bacteria</taxon>
        <taxon>Pseudomonadati</taxon>
        <taxon>Pseudomonadota</taxon>
        <taxon>Gammaproteobacteria</taxon>
        <taxon>Lysobacterales</taxon>
        <taxon>Lysobacteraceae</taxon>
        <taxon>Lysobacter</taxon>
    </lineage>
</organism>
<evidence type="ECO:0008006" key="4">
    <source>
        <dbReference type="Google" id="ProtNLM"/>
    </source>
</evidence>
<evidence type="ECO:0000256" key="1">
    <source>
        <dbReference type="SAM" id="SignalP"/>
    </source>
</evidence>
<dbReference type="EMBL" id="CP093547">
    <property type="protein sequence ID" value="UNP27931.1"/>
    <property type="molecule type" value="Genomic_DNA"/>
</dbReference>
<name>A0ABY3X5U4_9GAMM</name>
<proteinExistence type="predicted"/>
<protein>
    <recommendedName>
        <fullName evidence="4">Transmembrane protein</fullName>
    </recommendedName>
</protein>
<reference evidence="2 3" key="1">
    <citation type="submission" date="2022-03" db="EMBL/GenBank/DDBJ databases">
        <title>Complete genome sequence of Lysobacter capsici VKM B-2533 and Lysobacter gummosus 10.1.1, promising sources of lytic agents.</title>
        <authorList>
            <person name="Tarlachkov S.V."/>
            <person name="Kudryakova I.V."/>
            <person name="Afoshin A.S."/>
            <person name="Leontyevskaya E.A."/>
            <person name="Leontyevskaya N.V."/>
        </authorList>
    </citation>
    <scope>NUCLEOTIDE SEQUENCE [LARGE SCALE GENOMIC DNA]</scope>
    <source>
        <strain evidence="2 3">10.1.1</strain>
    </source>
</reference>
<evidence type="ECO:0000313" key="2">
    <source>
        <dbReference type="EMBL" id="UNP27931.1"/>
    </source>
</evidence>
<evidence type="ECO:0000313" key="3">
    <source>
        <dbReference type="Proteomes" id="UP000829194"/>
    </source>
</evidence>
<gene>
    <name evidence="2" type="ORF">MOV92_15660</name>
</gene>
<feature type="signal peptide" evidence="1">
    <location>
        <begin position="1"/>
        <end position="28"/>
    </location>
</feature>